<dbReference type="PANTHER" id="PTHR43428:SF1">
    <property type="entry name" value="ARSENATE REDUCTASE"/>
    <property type="match status" value="1"/>
</dbReference>
<sequence>MKSVLFLGLNNTRAPMAVGFLEHLAKDPVEVNYSCAKSFKTVHPHAVTVMKEFGVDISANSYLEDPKIDMFSQKIISMGVDVQEFYSDHKVIVWKSVENWNLDNPDGADITFFRDIRDRIKYLVIKLLDEMKIDYIHDEE</sequence>
<dbReference type="InterPro" id="IPR036196">
    <property type="entry name" value="Ptyr_pPase_sf"/>
</dbReference>
<keyword evidence="4" id="KW-1185">Reference proteome</keyword>
<evidence type="ECO:0000259" key="2">
    <source>
        <dbReference type="SMART" id="SM00226"/>
    </source>
</evidence>
<reference evidence="3" key="1">
    <citation type="submission" date="2022-09" db="EMBL/GenBank/DDBJ databases">
        <title>Actin cytoskeleton and complex cell architecture in an #Asgard archaeon.</title>
        <authorList>
            <person name="Ponce Toledo R.I."/>
            <person name="Schleper C."/>
            <person name="Rodrigues Oliveira T."/>
            <person name="Wollweber F."/>
            <person name="Xu J."/>
            <person name="Rittmann S."/>
            <person name="Klingl A."/>
            <person name="Pilhofer M."/>
        </authorList>
    </citation>
    <scope>NUCLEOTIDE SEQUENCE</scope>
    <source>
        <strain evidence="3">B-35</strain>
    </source>
</reference>
<dbReference type="EC" id="1.20.4.4" evidence="3"/>
<evidence type="ECO:0000256" key="1">
    <source>
        <dbReference type="ARBA" id="ARBA00022849"/>
    </source>
</evidence>
<keyword evidence="3" id="KW-0560">Oxidoreductase</keyword>
<accession>A0ABY6HYZ3</accession>
<dbReference type="Gene3D" id="3.40.50.2300">
    <property type="match status" value="1"/>
</dbReference>
<organism evidence="3 4">
    <name type="scientific">Candidatus Lokiarchaeum ossiferum</name>
    <dbReference type="NCBI Taxonomy" id="2951803"/>
    <lineage>
        <taxon>Archaea</taxon>
        <taxon>Promethearchaeati</taxon>
        <taxon>Promethearchaeota</taxon>
        <taxon>Promethearchaeia</taxon>
        <taxon>Promethearchaeales</taxon>
        <taxon>Promethearchaeaceae</taxon>
        <taxon>Candidatus Lokiarchaeum</taxon>
    </lineage>
</organism>
<feature type="domain" description="Phosphotyrosine protein phosphatase I" evidence="2">
    <location>
        <begin position="2"/>
        <end position="130"/>
    </location>
</feature>
<keyword evidence="1" id="KW-0059">Arsenical resistance</keyword>
<dbReference type="Pfam" id="PF01451">
    <property type="entry name" value="LMWPc"/>
    <property type="match status" value="1"/>
</dbReference>
<dbReference type="SMART" id="SM00226">
    <property type="entry name" value="LMWPc"/>
    <property type="match status" value="1"/>
</dbReference>
<dbReference type="GO" id="GO:0030612">
    <property type="term" value="F:arsenate reductase (thioredoxin) activity"/>
    <property type="evidence" value="ECO:0007669"/>
    <property type="project" value="UniProtKB-EC"/>
</dbReference>
<evidence type="ECO:0000313" key="3">
    <source>
        <dbReference type="EMBL" id="UYP47669.1"/>
    </source>
</evidence>
<gene>
    <name evidence="3" type="ORF">NEF87_003954</name>
</gene>
<dbReference type="InterPro" id="IPR023485">
    <property type="entry name" value="Ptyr_pPase"/>
</dbReference>
<proteinExistence type="predicted"/>
<protein>
    <submittedName>
        <fullName evidence="3">Arsenate reductase</fullName>
        <ecNumber evidence="3">1.20.4.4</ecNumber>
    </submittedName>
</protein>
<dbReference type="PANTHER" id="PTHR43428">
    <property type="entry name" value="ARSENATE REDUCTASE"/>
    <property type="match status" value="1"/>
</dbReference>
<dbReference type="SUPFAM" id="SSF52788">
    <property type="entry name" value="Phosphotyrosine protein phosphatases I"/>
    <property type="match status" value="1"/>
</dbReference>
<evidence type="ECO:0000313" key="4">
    <source>
        <dbReference type="Proteomes" id="UP001208689"/>
    </source>
</evidence>
<dbReference type="EMBL" id="CP104013">
    <property type="protein sequence ID" value="UYP47669.1"/>
    <property type="molecule type" value="Genomic_DNA"/>
</dbReference>
<name>A0ABY6HYZ3_9ARCH</name>
<dbReference type="Proteomes" id="UP001208689">
    <property type="component" value="Chromosome"/>
</dbReference>